<dbReference type="Gene3D" id="3.40.640.10">
    <property type="entry name" value="Type I PLP-dependent aspartate aminotransferase-like (Major domain)"/>
    <property type="match status" value="1"/>
</dbReference>
<gene>
    <name evidence="7" type="ORF">SAMN02910451_01311</name>
</gene>
<dbReference type="Gene3D" id="3.90.1150.10">
    <property type="entry name" value="Aspartate Aminotransferase, domain 1"/>
    <property type="match status" value="1"/>
</dbReference>
<dbReference type="CDD" id="cd00609">
    <property type="entry name" value="AAT_like"/>
    <property type="match status" value="1"/>
</dbReference>
<dbReference type="EC" id="4.4.1.13" evidence="2"/>
<keyword evidence="3" id="KW-0663">Pyridoxal phosphate</keyword>
<dbReference type="InterPro" id="IPR027619">
    <property type="entry name" value="C-S_lyase_PatB-like"/>
</dbReference>
<dbReference type="AlphaFoldDB" id="A0A1G5CZA2"/>
<dbReference type="EMBL" id="FMUR01000007">
    <property type="protein sequence ID" value="SCY07919.1"/>
    <property type="molecule type" value="Genomic_DNA"/>
</dbReference>
<evidence type="ECO:0000256" key="3">
    <source>
        <dbReference type="ARBA" id="ARBA00022898"/>
    </source>
</evidence>
<evidence type="ECO:0000256" key="1">
    <source>
        <dbReference type="ARBA" id="ARBA00001933"/>
    </source>
</evidence>
<dbReference type="InterPro" id="IPR015421">
    <property type="entry name" value="PyrdxlP-dep_Trfase_major"/>
</dbReference>
<evidence type="ECO:0000313" key="8">
    <source>
        <dbReference type="Proteomes" id="UP000183047"/>
    </source>
</evidence>
<organism evidence="7 8">
    <name type="scientific">Butyrivibrio hungatei</name>
    <dbReference type="NCBI Taxonomy" id="185008"/>
    <lineage>
        <taxon>Bacteria</taxon>
        <taxon>Bacillati</taxon>
        <taxon>Bacillota</taxon>
        <taxon>Clostridia</taxon>
        <taxon>Lachnospirales</taxon>
        <taxon>Lachnospiraceae</taxon>
        <taxon>Butyrivibrio</taxon>
    </lineage>
</organism>
<keyword evidence="4 7" id="KW-0456">Lyase</keyword>
<evidence type="ECO:0000256" key="4">
    <source>
        <dbReference type="ARBA" id="ARBA00023239"/>
    </source>
</evidence>
<evidence type="ECO:0000313" key="7">
    <source>
        <dbReference type="EMBL" id="SCY07919.1"/>
    </source>
</evidence>
<dbReference type="NCBIfam" id="TIGR04350">
    <property type="entry name" value="C_S_lyase_PatB"/>
    <property type="match status" value="1"/>
</dbReference>
<comment type="similarity">
    <text evidence="5">Belongs to the class-II pyridoxal-phosphate-dependent aminotransferase family. MalY/PatB cystathionine beta-lyase subfamily.</text>
</comment>
<feature type="domain" description="Aminotransferase class I/classII large" evidence="6">
    <location>
        <begin position="37"/>
        <end position="383"/>
    </location>
</feature>
<dbReference type="PANTHER" id="PTHR43525">
    <property type="entry name" value="PROTEIN MALY"/>
    <property type="match status" value="1"/>
</dbReference>
<dbReference type="OrthoDB" id="9802872at2"/>
<dbReference type="RefSeq" id="WP_074461972.1">
    <property type="nucleotide sequence ID" value="NZ_FMUR01000007.1"/>
</dbReference>
<evidence type="ECO:0000256" key="2">
    <source>
        <dbReference type="ARBA" id="ARBA00012224"/>
    </source>
</evidence>
<evidence type="ECO:0000259" key="6">
    <source>
        <dbReference type="Pfam" id="PF00155"/>
    </source>
</evidence>
<name>A0A1G5CZA2_9FIRM</name>
<evidence type="ECO:0000256" key="5">
    <source>
        <dbReference type="ARBA" id="ARBA00037974"/>
    </source>
</evidence>
<dbReference type="SUPFAM" id="SSF53383">
    <property type="entry name" value="PLP-dependent transferases"/>
    <property type="match status" value="1"/>
</dbReference>
<reference evidence="8" key="1">
    <citation type="submission" date="2016-10" db="EMBL/GenBank/DDBJ databases">
        <authorList>
            <person name="Varghese N."/>
            <person name="Submissions S."/>
        </authorList>
    </citation>
    <scope>NUCLEOTIDE SEQUENCE [LARGE SCALE GENOMIC DNA]</scope>
    <source>
        <strain evidence="8">XBD2006</strain>
    </source>
</reference>
<comment type="cofactor">
    <cofactor evidence="1">
        <name>pyridoxal 5'-phosphate</name>
        <dbReference type="ChEBI" id="CHEBI:597326"/>
    </cofactor>
</comment>
<dbReference type="InterPro" id="IPR015422">
    <property type="entry name" value="PyrdxlP-dep_Trfase_small"/>
</dbReference>
<dbReference type="Pfam" id="PF00155">
    <property type="entry name" value="Aminotran_1_2"/>
    <property type="match status" value="1"/>
</dbReference>
<dbReference type="InterPro" id="IPR015424">
    <property type="entry name" value="PyrdxlP-dep_Trfase"/>
</dbReference>
<dbReference type="Proteomes" id="UP000183047">
    <property type="component" value="Unassembled WGS sequence"/>
</dbReference>
<keyword evidence="8" id="KW-1185">Reference proteome</keyword>
<dbReference type="GO" id="GO:0047804">
    <property type="term" value="F:cysteine-S-conjugate beta-lyase activity"/>
    <property type="evidence" value="ECO:0007669"/>
    <property type="project" value="UniProtKB-EC"/>
</dbReference>
<dbReference type="InterPro" id="IPR004839">
    <property type="entry name" value="Aminotransferase_I/II_large"/>
</dbReference>
<proteinExistence type="inferred from homology"/>
<accession>A0A1G5CZA2</accession>
<sequence>MSKYDFDKVTDRHGTSSLKYDFGMERRRRDDLLPLWVADMDFKLPDEILDDIKARVDHGIFGYTDPKEDYQKAVSNWYSKRHGFEVEEDWNTVVPGIVYAIAIAVRAFTQPGESVIIQEPVYYPFRETIELNKRKVVNNQLVYKDGHYEIDFEDFEKKVVEENVKLFLLCSPHNPAGRVWTKEELIKLGDICVRNNVTIFADEIHSDFVFKGYEHTPFITLGEKYTKNLILGTSPSKTFNIAGLQIANIIIPNESVRYKFRNENDAGGYSQCNAIGLTATKSCYEKGGEWVDELIAYLEGNLDYIRDFIKEKLPKIKLIEPEGTYLIWLDFADAFDNYRDLRKFIEDEAKLWLDGGVIFGRETALFERINIASPRSIIEQAMEQLYAAYSRRFG</sequence>
<dbReference type="InterPro" id="IPR051798">
    <property type="entry name" value="Class-II_PLP-Dep_Aminotrans"/>
</dbReference>
<dbReference type="GO" id="GO:0030170">
    <property type="term" value="F:pyridoxal phosphate binding"/>
    <property type="evidence" value="ECO:0007669"/>
    <property type="project" value="InterPro"/>
</dbReference>
<dbReference type="PANTHER" id="PTHR43525:SF1">
    <property type="entry name" value="PROTEIN MALY"/>
    <property type="match status" value="1"/>
</dbReference>
<protein>
    <recommendedName>
        <fullName evidence="2">cysteine-S-conjugate beta-lyase</fullName>
        <ecNumber evidence="2">4.4.1.13</ecNumber>
    </recommendedName>
</protein>